<dbReference type="PANTHER" id="PTHR30118">
    <property type="entry name" value="HTH-TYPE TRANSCRIPTIONAL REGULATOR LEUO-RELATED"/>
    <property type="match status" value="1"/>
</dbReference>
<dbReference type="PROSITE" id="PS50931">
    <property type="entry name" value="HTH_LYSR"/>
    <property type="match status" value="1"/>
</dbReference>
<keyword evidence="7" id="KW-1185">Reference proteome</keyword>
<comment type="similarity">
    <text evidence="1">Belongs to the LysR transcriptional regulatory family.</text>
</comment>
<protein>
    <submittedName>
        <fullName evidence="6">LysR family transcriptional regulator</fullName>
    </submittedName>
</protein>
<dbReference type="SUPFAM" id="SSF46785">
    <property type="entry name" value="Winged helix' DNA-binding domain"/>
    <property type="match status" value="1"/>
</dbReference>
<dbReference type="Pfam" id="PF00126">
    <property type="entry name" value="HTH_1"/>
    <property type="match status" value="1"/>
</dbReference>
<evidence type="ECO:0000313" key="6">
    <source>
        <dbReference type="EMBL" id="GHH23449.1"/>
    </source>
</evidence>
<gene>
    <name evidence="6" type="ORF">GCM10008023_34420</name>
</gene>
<dbReference type="Gene3D" id="3.40.190.10">
    <property type="entry name" value="Periplasmic binding protein-like II"/>
    <property type="match status" value="2"/>
</dbReference>
<evidence type="ECO:0000256" key="4">
    <source>
        <dbReference type="ARBA" id="ARBA00023163"/>
    </source>
</evidence>
<accession>A0ABQ3LQJ7</accession>
<evidence type="ECO:0000313" key="7">
    <source>
        <dbReference type="Proteomes" id="UP000652430"/>
    </source>
</evidence>
<sequence length="302" mass="33824">MRFKGLDLNLFVAFEALMETHNTALAGERLGLSQPAASAALARLRDYFGDPLLLVKGRRMYPTPFAEMLLPKIRQCLREAEGVITTSAQFDPATADRLFRLMVSDYILASVMAPLLEDLATRAPHLRFSFIQVSETAGEHLRHAEIDLLITPVEFAVAGIPTEPLCEETYVVAGWGQHPIFTGDITTEDVFRYGHVSVSIGGPRGYTVGDRRLDLLAHRRVIEVSTASFSVVPYLLVGTTRLSLMHERLARISAKSFDIRYRPLPFAFEPLRELVQIHETRVADPGVRWLIEQIRAQAARID</sequence>
<keyword evidence="4" id="KW-0804">Transcription</keyword>
<evidence type="ECO:0000256" key="3">
    <source>
        <dbReference type="ARBA" id="ARBA00023125"/>
    </source>
</evidence>
<dbReference type="Pfam" id="PF03466">
    <property type="entry name" value="LysR_substrate"/>
    <property type="match status" value="1"/>
</dbReference>
<evidence type="ECO:0000259" key="5">
    <source>
        <dbReference type="PROSITE" id="PS50931"/>
    </source>
</evidence>
<dbReference type="InterPro" id="IPR036390">
    <property type="entry name" value="WH_DNA-bd_sf"/>
</dbReference>
<comment type="caution">
    <text evidence="6">The sequence shown here is derived from an EMBL/GenBank/DDBJ whole genome shotgun (WGS) entry which is preliminary data.</text>
</comment>
<name>A0ABQ3LQJ7_9SPHN</name>
<dbReference type="InterPro" id="IPR050389">
    <property type="entry name" value="LysR-type_TF"/>
</dbReference>
<dbReference type="InterPro" id="IPR005119">
    <property type="entry name" value="LysR_subst-bd"/>
</dbReference>
<dbReference type="SUPFAM" id="SSF53850">
    <property type="entry name" value="Periplasmic binding protein-like II"/>
    <property type="match status" value="1"/>
</dbReference>
<keyword evidence="2" id="KW-0805">Transcription regulation</keyword>
<feature type="domain" description="HTH lysR-type" evidence="5">
    <location>
        <begin position="6"/>
        <end position="63"/>
    </location>
</feature>
<dbReference type="InterPro" id="IPR036388">
    <property type="entry name" value="WH-like_DNA-bd_sf"/>
</dbReference>
<reference evidence="7" key="1">
    <citation type="journal article" date="2019" name="Int. J. Syst. Evol. Microbiol.">
        <title>The Global Catalogue of Microorganisms (GCM) 10K type strain sequencing project: providing services to taxonomists for standard genome sequencing and annotation.</title>
        <authorList>
            <consortium name="The Broad Institute Genomics Platform"/>
            <consortium name="The Broad Institute Genome Sequencing Center for Infectious Disease"/>
            <person name="Wu L."/>
            <person name="Ma J."/>
        </authorList>
    </citation>
    <scope>NUCLEOTIDE SEQUENCE [LARGE SCALE GENOMIC DNA]</scope>
    <source>
        <strain evidence="7">CGMCC 1.8957</strain>
    </source>
</reference>
<dbReference type="EMBL" id="BNAQ01000006">
    <property type="protein sequence ID" value="GHH23449.1"/>
    <property type="molecule type" value="Genomic_DNA"/>
</dbReference>
<dbReference type="RefSeq" id="WP_189677265.1">
    <property type="nucleotide sequence ID" value="NZ_BNAQ01000006.1"/>
</dbReference>
<evidence type="ECO:0000256" key="1">
    <source>
        <dbReference type="ARBA" id="ARBA00009437"/>
    </source>
</evidence>
<dbReference type="PANTHER" id="PTHR30118:SF6">
    <property type="entry name" value="HTH-TYPE TRANSCRIPTIONAL REGULATOR LEUO"/>
    <property type="match status" value="1"/>
</dbReference>
<dbReference type="Gene3D" id="1.10.10.10">
    <property type="entry name" value="Winged helix-like DNA-binding domain superfamily/Winged helix DNA-binding domain"/>
    <property type="match status" value="1"/>
</dbReference>
<dbReference type="Proteomes" id="UP000652430">
    <property type="component" value="Unassembled WGS sequence"/>
</dbReference>
<dbReference type="InterPro" id="IPR000847">
    <property type="entry name" value="LysR_HTH_N"/>
</dbReference>
<proteinExistence type="inferred from homology"/>
<evidence type="ECO:0000256" key="2">
    <source>
        <dbReference type="ARBA" id="ARBA00023015"/>
    </source>
</evidence>
<organism evidence="6 7">
    <name type="scientific">Sphingomonas glacialis</name>
    <dbReference type="NCBI Taxonomy" id="658225"/>
    <lineage>
        <taxon>Bacteria</taxon>
        <taxon>Pseudomonadati</taxon>
        <taxon>Pseudomonadota</taxon>
        <taxon>Alphaproteobacteria</taxon>
        <taxon>Sphingomonadales</taxon>
        <taxon>Sphingomonadaceae</taxon>
        <taxon>Sphingomonas</taxon>
    </lineage>
</organism>
<keyword evidence="3" id="KW-0238">DNA-binding</keyword>